<keyword evidence="1 3" id="KW-0853">WD repeat</keyword>
<dbReference type="Gene3D" id="2.130.10.10">
    <property type="entry name" value="YVTN repeat-like/Quinoprotein amine dehydrogenase"/>
    <property type="match status" value="7"/>
</dbReference>
<dbReference type="PRINTS" id="PR00320">
    <property type="entry name" value="GPROTEINBRPT"/>
</dbReference>
<accession>A0A409W460</accession>
<feature type="repeat" description="WD" evidence="3">
    <location>
        <begin position="1355"/>
        <end position="1390"/>
    </location>
</feature>
<keyword evidence="7" id="KW-1185">Reference proteome</keyword>
<dbReference type="InterPro" id="IPR027417">
    <property type="entry name" value="P-loop_NTPase"/>
</dbReference>
<feature type="repeat" description="WD" evidence="3">
    <location>
        <begin position="968"/>
        <end position="1009"/>
    </location>
</feature>
<dbReference type="Gene3D" id="3.40.50.300">
    <property type="entry name" value="P-loop containing nucleotide triphosphate hydrolases"/>
    <property type="match status" value="1"/>
</dbReference>
<dbReference type="OrthoDB" id="163438at2759"/>
<dbReference type="SUPFAM" id="SSF52540">
    <property type="entry name" value="P-loop containing nucleoside triphosphate hydrolases"/>
    <property type="match status" value="1"/>
</dbReference>
<dbReference type="InterPro" id="IPR011047">
    <property type="entry name" value="Quinoprotein_ADH-like_sf"/>
</dbReference>
<keyword evidence="2" id="KW-0677">Repeat</keyword>
<feature type="repeat" description="WD" evidence="3">
    <location>
        <begin position="1053"/>
        <end position="1094"/>
    </location>
</feature>
<dbReference type="InterPro" id="IPR036322">
    <property type="entry name" value="WD40_repeat_dom_sf"/>
</dbReference>
<evidence type="ECO:0000313" key="6">
    <source>
        <dbReference type="EMBL" id="PPQ73248.1"/>
    </source>
</evidence>
<feature type="compositionally biased region" description="Low complexity" evidence="4">
    <location>
        <begin position="25"/>
        <end position="42"/>
    </location>
</feature>
<dbReference type="Pfam" id="PF24883">
    <property type="entry name" value="NPHP3_N"/>
    <property type="match status" value="1"/>
</dbReference>
<feature type="compositionally biased region" description="Basic and acidic residues" evidence="4">
    <location>
        <begin position="72"/>
        <end position="83"/>
    </location>
</feature>
<evidence type="ECO:0000256" key="2">
    <source>
        <dbReference type="ARBA" id="ARBA00022737"/>
    </source>
</evidence>
<gene>
    <name evidence="6" type="ORF">CVT26_015058</name>
</gene>
<dbReference type="SUPFAM" id="SSF50998">
    <property type="entry name" value="Quinoprotein alcohol dehydrogenase-like"/>
    <property type="match status" value="1"/>
</dbReference>
<dbReference type="PROSITE" id="PS00678">
    <property type="entry name" value="WD_REPEATS_1"/>
    <property type="match status" value="10"/>
</dbReference>
<dbReference type="SUPFAM" id="SSF50978">
    <property type="entry name" value="WD40 repeat-like"/>
    <property type="match status" value="2"/>
</dbReference>
<feature type="domain" description="NACHT" evidence="5">
    <location>
        <begin position="363"/>
        <end position="518"/>
    </location>
</feature>
<dbReference type="InterPro" id="IPR015943">
    <property type="entry name" value="WD40/YVTN_repeat-like_dom_sf"/>
</dbReference>
<feature type="compositionally biased region" description="Basic and acidic residues" evidence="4">
    <location>
        <begin position="107"/>
        <end position="116"/>
    </location>
</feature>
<organism evidence="6 7">
    <name type="scientific">Gymnopilus dilepis</name>
    <dbReference type="NCBI Taxonomy" id="231916"/>
    <lineage>
        <taxon>Eukaryota</taxon>
        <taxon>Fungi</taxon>
        <taxon>Dikarya</taxon>
        <taxon>Basidiomycota</taxon>
        <taxon>Agaricomycotina</taxon>
        <taxon>Agaricomycetes</taxon>
        <taxon>Agaricomycetidae</taxon>
        <taxon>Agaricales</taxon>
        <taxon>Agaricineae</taxon>
        <taxon>Hymenogastraceae</taxon>
        <taxon>Gymnopilus</taxon>
    </lineage>
</organism>
<feature type="compositionally biased region" description="Polar residues" evidence="4">
    <location>
        <begin position="1"/>
        <end position="17"/>
    </location>
</feature>
<dbReference type="EMBL" id="NHYE01005415">
    <property type="protein sequence ID" value="PPQ73248.1"/>
    <property type="molecule type" value="Genomic_DNA"/>
</dbReference>
<feature type="repeat" description="WD" evidence="3">
    <location>
        <begin position="1226"/>
        <end position="1267"/>
    </location>
</feature>
<name>A0A409W460_9AGAR</name>
<dbReference type="InterPro" id="IPR019775">
    <property type="entry name" value="WD40_repeat_CS"/>
</dbReference>
<evidence type="ECO:0000259" key="5">
    <source>
        <dbReference type="PROSITE" id="PS50837"/>
    </source>
</evidence>
<feature type="repeat" description="WD" evidence="3">
    <location>
        <begin position="1139"/>
        <end position="1180"/>
    </location>
</feature>
<feature type="repeat" description="WD" evidence="3">
    <location>
        <begin position="1312"/>
        <end position="1353"/>
    </location>
</feature>
<reference evidence="6 7" key="1">
    <citation type="journal article" date="2018" name="Evol. Lett.">
        <title>Horizontal gene cluster transfer increased hallucinogenic mushroom diversity.</title>
        <authorList>
            <person name="Reynolds H.T."/>
            <person name="Vijayakumar V."/>
            <person name="Gluck-Thaler E."/>
            <person name="Korotkin H.B."/>
            <person name="Matheny P.B."/>
            <person name="Slot J.C."/>
        </authorList>
    </citation>
    <scope>NUCLEOTIDE SEQUENCE [LARGE SCALE GENOMIC DNA]</scope>
    <source>
        <strain evidence="6 7">SRW20</strain>
    </source>
</reference>
<evidence type="ECO:0000256" key="3">
    <source>
        <dbReference type="PROSITE-ProRule" id="PRU00221"/>
    </source>
</evidence>
<dbReference type="Pfam" id="PF00400">
    <property type="entry name" value="WD40"/>
    <property type="match status" value="14"/>
</dbReference>
<dbReference type="Proteomes" id="UP000284706">
    <property type="component" value="Unassembled WGS sequence"/>
</dbReference>
<feature type="repeat" description="WD" evidence="3">
    <location>
        <begin position="925"/>
        <end position="966"/>
    </location>
</feature>
<dbReference type="PROSITE" id="PS50082">
    <property type="entry name" value="WD_REPEATS_2"/>
    <property type="match status" value="14"/>
</dbReference>
<sequence length="1643" mass="182777">MSHLESSFTNNSNNSIGVSKDIETTTEAPSSTSSSLGSWVDSFKGRFGKSRKPKDKNSVLGRSTSPTAVDDSEARLSGHREPQEADSAEIGVQPAVLITPTAGESNEEVKSDETGKQPEGTADIALKGAQVAFQGMKPIFGPSQEVAKTLVKVNDAVDLRSAVSTFLDVLSKFNDVANEISKIHPYVQAACTVLTAIPKLITKQAERDESVGRLLVKMTEVYTLLNEADLKKLKSMESVLDRISHQTIECSFFIAEYSRTDKFGTRFLKNSISSTDDRIEQYIRAFQELQEAFRNHATCQTLLVVHRVWTRLEEIAQATELSAIPYPEGAGLNTGRLCLPGTRTAVLDEIMAWASSTDDSTRRIFWLHGNAGTGKSTIAHTIAHRFQKIGRLGSCFSFDRGALAQGRHLKLFRTIARDLADIDEEMRKALAGAIYRNLSLANTEDVLRQWKELLLRPAEKFSQCLSGPILIVIDALDESGDPESRSKLLQILAGELPETEGHIQRLPGNFRILVTSRPLQDINEHLHGVDHVLAKPMDEIPQASTDTDILTYIGRELFDLNGLEQPDLELLVTKAEGLFEWARLACSYIRKGPTAGRTRRERFDLITESRKDESVLLLDSMYTLTLQAIFGERMEPLVQQRFRSVMAQIIETAEPLSLNSLIALRGKFPDELQKIPVEAVLEHMGALLSGVTGFSVVRPLHASFVDYLTDESRSRNFFVDLSSIHYDLAFASLGLMQAQLKFNICDLPSSYLANSDVSDLTERIERNISAELSYACRFWTDHLHRAAFAVSLADSVRAFFGHERLLFWLEVLSLLKKVNTCYAALSRVIEWIACAPQQLESEPSENARDLMSSHKDISDNAADAQRFVRVFGGTISFSTPHLYVSALPFSPMNARISQKFIQYFPNTLKIVQGQQKSWPVTQAVLRGHTDSVTSVVFSPDVRRIVSGSWDKTIRIWDSETGEPVRPPLEGHKGWVYSVAVSPDGKKIVSGSGDNTVRLWDSDTGEMLVSFVGHTNTVTSVAFFRDGKQIVSGSHDGTVRLWDVNSGENVPLPLEGDEDPVTSVVVSRDGRYIAPASLDWTIRLWDVENKQQLLPVMKGHSDWIQSLAFSPDCNLIVSGSNDRTVRLWDVQERRQLGGSLTGHTGGVASVAFSSDGSRIVSGSEDATVRLWNVETRQQVGLPLKGHEREVTSVAFSPDGRRIVSGSSDYTLRIWDSESTEEELRAPRTGHKWPISSIAFSPDGRQVASGSYDKMIRIWNAETGEVLQPPLEGHENNVIAVAFSPDGKRLVSGSYDRTVRVWDVEKGEQLGSPLQGRQEFVLSVSFSPDGQLIASGSTDKTIRLWKTDTSEQLQPPLEGHDDSIWSVTFAPDGRRIVSGSGSQDPALRVWDVHERIALGQPFKRHRSRVTSGVFSPDGKQIASGSDDKTICLWSAEEGQEFGSRLRILTGHEGVVFSVVFSSDGLHIISGSGDRTVRIWDVHSGEQLHVLRVHQGGIWTVAYSPVSRYIASGSRDSTIRIWDVEAGRELRQGEVVLDSEVFSRSDKHLVCFSTSWAHSLRNNHCSSSSPYMAADLVEVDEQGWTRFRQDEDSLRLFWAPQPYNPQWLDQWVVRRIPAPDIELDLSKMAHGSEWRLCYNSRIRRDT</sequence>
<dbReference type="InterPro" id="IPR007111">
    <property type="entry name" value="NACHT_NTPase"/>
</dbReference>
<proteinExistence type="predicted"/>
<dbReference type="PANTHER" id="PTHR22847:SF637">
    <property type="entry name" value="WD REPEAT DOMAIN 5B"/>
    <property type="match status" value="1"/>
</dbReference>
<dbReference type="STRING" id="231916.A0A409W460"/>
<dbReference type="InterPro" id="IPR056884">
    <property type="entry name" value="NPHP3-like_N"/>
</dbReference>
<dbReference type="GO" id="GO:1990234">
    <property type="term" value="C:transferase complex"/>
    <property type="evidence" value="ECO:0007669"/>
    <property type="project" value="UniProtKB-ARBA"/>
</dbReference>
<protein>
    <recommendedName>
        <fullName evidence="5">NACHT domain-containing protein</fullName>
    </recommendedName>
</protein>
<feature type="region of interest" description="Disordered" evidence="4">
    <location>
        <begin position="1"/>
        <end position="95"/>
    </location>
</feature>
<dbReference type="SMART" id="SM00320">
    <property type="entry name" value="WD40"/>
    <property type="match status" value="14"/>
</dbReference>
<comment type="caution">
    <text evidence="6">The sequence shown here is derived from an EMBL/GenBank/DDBJ whole genome shotgun (WGS) entry which is preliminary data.</text>
</comment>
<feature type="repeat" description="WD" evidence="3">
    <location>
        <begin position="1400"/>
        <end position="1441"/>
    </location>
</feature>
<feature type="repeat" description="WD" evidence="3">
    <location>
        <begin position="1446"/>
        <end position="1487"/>
    </location>
</feature>
<dbReference type="InParanoid" id="A0A409W460"/>
<dbReference type="InterPro" id="IPR020472">
    <property type="entry name" value="WD40_PAC1"/>
</dbReference>
<feature type="repeat" description="WD" evidence="3">
    <location>
        <begin position="1010"/>
        <end position="1051"/>
    </location>
</feature>
<evidence type="ECO:0000256" key="4">
    <source>
        <dbReference type="SAM" id="MobiDB-lite"/>
    </source>
</evidence>
<dbReference type="GO" id="GO:0005634">
    <property type="term" value="C:nucleus"/>
    <property type="evidence" value="ECO:0007669"/>
    <property type="project" value="TreeGrafter"/>
</dbReference>
<dbReference type="PANTHER" id="PTHR22847">
    <property type="entry name" value="WD40 REPEAT PROTEIN"/>
    <property type="match status" value="1"/>
</dbReference>
<feature type="repeat" description="WD" evidence="3">
    <location>
        <begin position="1488"/>
        <end position="1529"/>
    </location>
</feature>
<dbReference type="PROSITE" id="PS50837">
    <property type="entry name" value="NACHT"/>
    <property type="match status" value="1"/>
</dbReference>
<feature type="repeat" description="WD" evidence="3">
    <location>
        <begin position="1182"/>
        <end position="1223"/>
    </location>
</feature>
<dbReference type="PROSITE" id="PS50294">
    <property type="entry name" value="WD_REPEATS_REGION"/>
    <property type="match status" value="14"/>
</dbReference>
<dbReference type="CDD" id="cd00200">
    <property type="entry name" value="WD40"/>
    <property type="match status" value="2"/>
</dbReference>
<dbReference type="InterPro" id="IPR001680">
    <property type="entry name" value="WD40_rpt"/>
</dbReference>
<evidence type="ECO:0000256" key="1">
    <source>
        <dbReference type="ARBA" id="ARBA00022574"/>
    </source>
</evidence>
<evidence type="ECO:0000313" key="7">
    <source>
        <dbReference type="Proteomes" id="UP000284706"/>
    </source>
</evidence>
<feature type="repeat" description="WD" evidence="3">
    <location>
        <begin position="1269"/>
        <end position="1310"/>
    </location>
</feature>
<feature type="repeat" description="WD" evidence="3">
    <location>
        <begin position="1096"/>
        <end position="1137"/>
    </location>
</feature>
<feature type="region of interest" description="Disordered" evidence="4">
    <location>
        <begin position="100"/>
        <end position="119"/>
    </location>
</feature>